<organism evidence="9 10">
    <name type="scientific">Chlamydomonas incerta</name>
    <dbReference type="NCBI Taxonomy" id="51695"/>
    <lineage>
        <taxon>Eukaryota</taxon>
        <taxon>Viridiplantae</taxon>
        <taxon>Chlorophyta</taxon>
        <taxon>core chlorophytes</taxon>
        <taxon>Chlorophyceae</taxon>
        <taxon>CS clade</taxon>
        <taxon>Chlamydomonadales</taxon>
        <taxon>Chlamydomonadaceae</taxon>
        <taxon>Chlamydomonas</taxon>
    </lineage>
</organism>
<feature type="compositionally biased region" description="Gly residues" evidence="7">
    <location>
        <begin position="198"/>
        <end position="227"/>
    </location>
</feature>
<feature type="domain" description="TROVE" evidence="8">
    <location>
        <begin position="39"/>
        <end position="651"/>
    </location>
</feature>
<name>A0A835SN54_CHLIN</name>
<evidence type="ECO:0000313" key="10">
    <source>
        <dbReference type="Proteomes" id="UP000650467"/>
    </source>
</evidence>
<feature type="compositionally biased region" description="Low complexity" evidence="7">
    <location>
        <begin position="402"/>
        <end position="420"/>
    </location>
</feature>
<feature type="compositionally biased region" description="Polar residues" evidence="7">
    <location>
        <begin position="1"/>
        <end position="10"/>
    </location>
</feature>
<dbReference type="Pfam" id="PF25045">
    <property type="entry name" value="vWA_Ro60"/>
    <property type="match status" value="1"/>
</dbReference>
<dbReference type="InterPro" id="IPR036465">
    <property type="entry name" value="vWFA_dom_sf"/>
</dbReference>
<proteinExistence type="inferred from homology"/>
<evidence type="ECO:0000259" key="8">
    <source>
        <dbReference type="PROSITE" id="PS50988"/>
    </source>
</evidence>
<feature type="region of interest" description="Disordered" evidence="7">
    <location>
        <begin position="192"/>
        <end position="227"/>
    </location>
</feature>
<dbReference type="EMBL" id="JAEHOC010000033">
    <property type="protein sequence ID" value="KAG2428671.1"/>
    <property type="molecule type" value="Genomic_DNA"/>
</dbReference>
<dbReference type="GO" id="GO:0003723">
    <property type="term" value="F:RNA binding"/>
    <property type="evidence" value="ECO:0007669"/>
    <property type="project" value="UniProtKB-KW"/>
</dbReference>
<gene>
    <name evidence="9" type="ORF">HXX76_011376</name>
</gene>
<dbReference type="SUPFAM" id="SSF53300">
    <property type="entry name" value="vWA-like"/>
    <property type="match status" value="1"/>
</dbReference>
<reference evidence="9" key="1">
    <citation type="journal article" date="2020" name="bioRxiv">
        <title>Comparative genomics of Chlamydomonas.</title>
        <authorList>
            <person name="Craig R.J."/>
            <person name="Hasan A.R."/>
            <person name="Ness R.W."/>
            <person name="Keightley P.D."/>
        </authorList>
    </citation>
    <scope>NUCLEOTIDE SEQUENCE</scope>
    <source>
        <strain evidence="9">SAG 7.73</strain>
    </source>
</reference>
<feature type="compositionally biased region" description="Acidic residues" evidence="7">
    <location>
        <begin position="496"/>
        <end position="505"/>
    </location>
</feature>
<dbReference type="AlphaFoldDB" id="A0A835SN54"/>
<dbReference type="Gene3D" id="3.40.50.410">
    <property type="entry name" value="von Willebrand factor, type A domain"/>
    <property type="match status" value="2"/>
</dbReference>
<dbReference type="InterPro" id="IPR037214">
    <property type="entry name" value="TROVE_dom_sf"/>
</dbReference>
<feature type="region of interest" description="Disordered" evidence="7">
    <location>
        <begin position="385"/>
        <end position="420"/>
    </location>
</feature>
<keyword evidence="5" id="KW-0694">RNA-binding</keyword>
<keyword evidence="3" id="KW-0963">Cytoplasm</keyword>
<keyword evidence="4" id="KW-0479">Metal-binding</keyword>
<sequence length="823" mass="85145">MADNQASTASPVAANDSLAPAVAAPEPVPQSEPLSEDQVVNNAGGFVFKVDDFTLLRRFIVLGSDANNYYVSRQSVDLASAQCVVRLLAAGQGEAVVKEVVDISREGRAPKQASGIVVLAMCARLGDPATSRAALAAVPAVCRTASTLFEWVQRCKELGAAAGITKAESGAVDAAAFTAWLAAASCDADAAADAAPSGGRGGRGGGRGGRGAGGRGGSKDAGGGEALGGLGGRAGKLSWGRAMRRTVARWYLDKTPAAVAYQATKYSQRNGWSHADLLRLAHPDPEEHAAKRRKVAAGTAAAAEAVPVAAEAAATSSASTGADTDSEWVVVGASEGEAAGSELGALAAAMAAAAPATAAGGDAAAAAEAQWVADLKAVFTFLTHGTVPGQDQPPKRKKAAAADEAAAAATEPAAEAAAAAAEPAAEAAAAAEAEAPTAAAPPAPVVLSPVMQYLVDAHRLRKEIRAPPPLKSAAGKDGEEKGGKKKGKRGRKAAESDDEEVPEPELDPEVVAQHEAATAAAVESALTLIRRHRFGHEHVGDTVLLRNPAVWGAFLENGMPLTAMIRNLGRMSELGLLAQPGYQKRVTDRLRNVPALTAARVHPMTLLDAMCTYRNGAGARGKARWQPVAEVTAALEDAFYLAFKNVVPTGKRYLLGLDVSGSMGCTQCSGMASLTARQAASAVLMCLVRTEPWVKTMAFSHQLVEFDVRETERLEEVVERSARIPMGGTDCALPMVYATEKKLPVDVFVVLTDNETWFGKIHPTEALKNYRAAMKMPDAKLVVLAFSVNDFSIADPKDPGMLDVAGLDSAVPRVVADFVRGGL</sequence>
<evidence type="ECO:0000256" key="4">
    <source>
        <dbReference type="ARBA" id="ARBA00022723"/>
    </source>
</evidence>
<comment type="subcellular location">
    <subcellularLocation>
        <location evidence="1">Cytoplasm</location>
    </subcellularLocation>
</comment>
<dbReference type="PROSITE" id="PS50988">
    <property type="entry name" value="TROVE"/>
    <property type="match status" value="1"/>
</dbReference>
<accession>A0A835SN54</accession>
<dbReference type="GO" id="GO:0005737">
    <property type="term" value="C:cytoplasm"/>
    <property type="evidence" value="ECO:0007669"/>
    <property type="project" value="UniProtKB-SubCell"/>
</dbReference>
<dbReference type="SUPFAM" id="SSF140864">
    <property type="entry name" value="TROVE domain-like"/>
    <property type="match status" value="3"/>
</dbReference>
<dbReference type="PANTHER" id="PTHR14202:SF0">
    <property type="entry name" value="RNA-BINDING PROTEIN RO60"/>
    <property type="match status" value="1"/>
</dbReference>
<dbReference type="PANTHER" id="PTHR14202">
    <property type="entry name" value="60 KDA RIBONUCLEOPROTEIN SSA/RO"/>
    <property type="match status" value="1"/>
</dbReference>
<dbReference type="InterPro" id="IPR040322">
    <property type="entry name" value="TROVE2"/>
</dbReference>
<evidence type="ECO:0000256" key="3">
    <source>
        <dbReference type="ARBA" id="ARBA00022490"/>
    </source>
</evidence>
<evidence type="ECO:0000256" key="7">
    <source>
        <dbReference type="SAM" id="MobiDB-lite"/>
    </source>
</evidence>
<dbReference type="Proteomes" id="UP000650467">
    <property type="component" value="Unassembled WGS sequence"/>
</dbReference>
<feature type="region of interest" description="Disordered" evidence="7">
    <location>
        <begin position="462"/>
        <end position="505"/>
    </location>
</feature>
<dbReference type="GO" id="GO:0046872">
    <property type="term" value="F:metal ion binding"/>
    <property type="evidence" value="ECO:0007669"/>
    <property type="project" value="UniProtKB-KW"/>
</dbReference>
<keyword evidence="6" id="KW-0687">Ribonucleoprotein</keyword>
<protein>
    <recommendedName>
        <fullName evidence="8">TROVE domain-containing protein</fullName>
    </recommendedName>
</protein>
<keyword evidence="10" id="KW-1185">Reference proteome</keyword>
<dbReference type="Pfam" id="PF05731">
    <property type="entry name" value="TROVE"/>
    <property type="match status" value="2"/>
</dbReference>
<feature type="region of interest" description="Disordered" evidence="7">
    <location>
        <begin position="1"/>
        <end position="36"/>
    </location>
</feature>
<comment type="similarity">
    <text evidence="2">Belongs to the Ro 60 kDa family.</text>
</comment>
<comment type="caution">
    <text evidence="9">The sequence shown here is derived from an EMBL/GenBank/DDBJ whole genome shotgun (WGS) entry which is preliminary data.</text>
</comment>
<evidence type="ECO:0000256" key="5">
    <source>
        <dbReference type="ARBA" id="ARBA00022884"/>
    </source>
</evidence>
<evidence type="ECO:0000313" key="9">
    <source>
        <dbReference type="EMBL" id="KAG2428671.1"/>
    </source>
</evidence>
<dbReference type="InterPro" id="IPR008858">
    <property type="entry name" value="TROVE_dom"/>
</dbReference>
<dbReference type="GO" id="GO:1990904">
    <property type="term" value="C:ribonucleoprotein complex"/>
    <property type="evidence" value="ECO:0007669"/>
    <property type="project" value="UniProtKB-KW"/>
</dbReference>
<evidence type="ECO:0000256" key="1">
    <source>
        <dbReference type="ARBA" id="ARBA00004496"/>
    </source>
</evidence>
<evidence type="ECO:0000256" key="2">
    <source>
        <dbReference type="ARBA" id="ARBA00007814"/>
    </source>
</evidence>
<dbReference type="OrthoDB" id="6098064at2759"/>
<evidence type="ECO:0000256" key="6">
    <source>
        <dbReference type="ARBA" id="ARBA00023274"/>
    </source>
</evidence>
<dbReference type="InterPro" id="IPR056800">
    <property type="entry name" value="vWA_Ro60"/>
</dbReference>